<evidence type="ECO:0000313" key="2">
    <source>
        <dbReference type="EMBL" id="NHN27072.1"/>
    </source>
</evidence>
<comment type="caution">
    <text evidence="2">The sequence shown here is derived from an EMBL/GenBank/DDBJ whole genome shotgun (WGS) entry which is preliminary data.</text>
</comment>
<name>A0ABX0IWC7_9FLAO</name>
<keyword evidence="3" id="KW-1185">Reference proteome</keyword>
<evidence type="ECO:0000313" key="3">
    <source>
        <dbReference type="Proteomes" id="UP000817854"/>
    </source>
</evidence>
<protein>
    <submittedName>
        <fullName evidence="2">Uncharacterized protein</fullName>
    </submittedName>
</protein>
<gene>
    <name evidence="2" type="ORF">FIA58_015415</name>
</gene>
<keyword evidence="1" id="KW-1133">Transmembrane helix</keyword>
<dbReference type="Proteomes" id="UP000817854">
    <property type="component" value="Unassembled WGS sequence"/>
</dbReference>
<dbReference type="CDD" id="cd07328">
    <property type="entry name" value="M48_Ste24p_like"/>
    <property type="match status" value="1"/>
</dbReference>
<proteinExistence type="predicted"/>
<sequence>MSTSITTPKPDHFPKDLTQLSKSYIFKATIAILSILLFFTLYVLLIASLFYLVFLAFTYQIEHINKLTILIKLGAIAGSVMLALFTLKFVFKLKNHKPDNRVKLDKRENEELFAFIDEICKSTGAPKPKNIYVDPDVNAYVSYTNVWLSLFLPTRKELTLGLGFSK</sequence>
<organism evidence="2 3">
    <name type="scientific">Flavobacterium jejuense</name>
    <dbReference type="NCBI Taxonomy" id="1544455"/>
    <lineage>
        <taxon>Bacteria</taxon>
        <taxon>Pseudomonadati</taxon>
        <taxon>Bacteroidota</taxon>
        <taxon>Flavobacteriia</taxon>
        <taxon>Flavobacteriales</taxon>
        <taxon>Flavobacteriaceae</taxon>
        <taxon>Flavobacterium</taxon>
    </lineage>
</organism>
<feature type="transmembrane region" description="Helical" evidence="1">
    <location>
        <begin position="30"/>
        <end position="57"/>
    </location>
</feature>
<accession>A0ABX0IWC7</accession>
<dbReference type="RefSeq" id="WP_140963392.1">
    <property type="nucleotide sequence ID" value="NZ_VEVQ02000011.1"/>
</dbReference>
<reference evidence="2 3" key="3">
    <citation type="submission" date="2020-02" db="EMBL/GenBank/DDBJ databases">
        <title>Flavobacterium profundi sp. nov., isolated from a deep-sea seamount.</title>
        <authorList>
            <person name="Zhang D.-C."/>
        </authorList>
    </citation>
    <scope>NUCLEOTIDE SEQUENCE [LARGE SCALE GENOMIC DNA]</scope>
    <source>
        <strain evidence="2 3">EC11</strain>
    </source>
</reference>
<dbReference type="EMBL" id="VEVQ02000011">
    <property type="protein sequence ID" value="NHN27072.1"/>
    <property type="molecule type" value="Genomic_DNA"/>
</dbReference>
<keyword evidence="1" id="KW-0472">Membrane</keyword>
<reference evidence="2 3" key="2">
    <citation type="submission" date="2019-05" db="EMBL/GenBank/DDBJ databases">
        <authorList>
            <person name="Lianzixin W."/>
        </authorList>
    </citation>
    <scope>NUCLEOTIDE SEQUENCE [LARGE SCALE GENOMIC DNA]</scope>
    <source>
        <strain evidence="2 3">EC11</strain>
    </source>
</reference>
<feature type="transmembrane region" description="Helical" evidence="1">
    <location>
        <begin position="69"/>
        <end position="91"/>
    </location>
</feature>
<reference evidence="3" key="1">
    <citation type="submission" date="2019-05" db="EMBL/GenBank/DDBJ databases">
        <title>Flavobacterium profundi sp. nov., isolated from a deep-sea seamount.</title>
        <authorList>
            <person name="Zhang D.-C."/>
        </authorList>
    </citation>
    <scope>NUCLEOTIDE SEQUENCE [LARGE SCALE GENOMIC DNA]</scope>
    <source>
        <strain evidence="3">EC11</strain>
    </source>
</reference>
<keyword evidence="1" id="KW-0812">Transmembrane</keyword>
<evidence type="ECO:0000256" key="1">
    <source>
        <dbReference type="SAM" id="Phobius"/>
    </source>
</evidence>